<dbReference type="InterPro" id="IPR048777">
    <property type="entry name" value="CATIP_N"/>
</dbReference>
<evidence type="ECO:0000259" key="14">
    <source>
        <dbReference type="Pfam" id="PF21772"/>
    </source>
</evidence>
<feature type="region of interest" description="Disordered" evidence="13">
    <location>
        <begin position="1"/>
        <end position="20"/>
    </location>
</feature>
<dbReference type="EMBL" id="VXIV02003351">
    <property type="protein sequence ID" value="KAF6017909.1"/>
    <property type="molecule type" value="Genomic_DNA"/>
</dbReference>
<keyword evidence="5" id="KW-0963">Cytoplasm</keyword>
<reference evidence="15" key="1">
    <citation type="submission" date="2020-06" db="EMBL/GenBank/DDBJ databases">
        <title>Draft genome of Bugula neritina, a colonial animal packing powerful symbionts and potential medicines.</title>
        <authorList>
            <person name="Rayko M."/>
        </authorList>
    </citation>
    <scope>NUCLEOTIDE SEQUENCE [LARGE SCALE GENOMIC DNA]</scope>
    <source>
        <strain evidence="15">Kwan_BN1</strain>
    </source>
</reference>
<protein>
    <recommendedName>
        <fullName evidence="12">Ciliogenesis-associated TTC17-interacting protein</fullName>
    </recommendedName>
</protein>
<name>A0A7J7IVH7_BUGNE</name>
<comment type="similarity">
    <text evidence="11">Belongs to the CATIP family.</text>
</comment>
<dbReference type="InterPro" id="IPR047501">
    <property type="entry name" value="DD_CATIP"/>
</dbReference>
<feature type="domain" description="Ciliogenesis-associated TTC17-interacting protein N-terminal" evidence="14">
    <location>
        <begin position="38"/>
        <end position="264"/>
    </location>
</feature>
<dbReference type="PANTHER" id="PTHR15505:SF3">
    <property type="entry name" value="CILIOGENESIS-ASSOCIATED TTC17-INTERACTING PROTEIN"/>
    <property type="match status" value="1"/>
</dbReference>
<dbReference type="PANTHER" id="PTHR15505">
    <property type="entry name" value="RIIA DOMAIN-CONTAINING PROTEIN 1"/>
    <property type="match status" value="1"/>
</dbReference>
<evidence type="ECO:0000256" key="3">
    <source>
        <dbReference type="ARBA" id="ARBA00004245"/>
    </source>
</evidence>
<evidence type="ECO:0000256" key="9">
    <source>
        <dbReference type="ARBA" id="ARBA00023242"/>
    </source>
</evidence>
<evidence type="ECO:0000256" key="2">
    <source>
        <dbReference type="ARBA" id="ARBA00004236"/>
    </source>
</evidence>
<dbReference type="GO" id="GO:0005634">
    <property type="term" value="C:nucleus"/>
    <property type="evidence" value="ECO:0007669"/>
    <property type="project" value="UniProtKB-SubCell"/>
</dbReference>
<evidence type="ECO:0000256" key="12">
    <source>
        <dbReference type="ARBA" id="ARBA00039249"/>
    </source>
</evidence>
<keyword evidence="7" id="KW-0472">Membrane</keyword>
<evidence type="ECO:0000256" key="7">
    <source>
        <dbReference type="ARBA" id="ARBA00023136"/>
    </source>
</evidence>
<dbReference type="GO" id="GO:0005886">
    <property type="term" value="C:plasma membrane"/>
    <property type="evidence" value="ECO:0007669"/>
    <property type="project" value="UniProtKB-SubCell"/>
</dbReference>
<accession>A0A7J7IVH7</accession>
<gene>
    <name evidence="15" type="ORF">EB796_023774</name>
</gene>
<evidence type="ECO:0000256" key="6">
    <source>
        <dbReference type="ARBA" id="ARBA00022794"/>
    </source>
</evidence>
<evidence type="ECO:0000256" key="4">
    <source>
        <dbReference type="ARBA" id="ARBA00022475"/>
    </source>
</evidence>
<organism evidence="15 16">
    <name type="scientific">Bugula neritina</name>
    <name type="common">Brown bryozoan</name>
    <name type="synonym">Sertularia neritina</name>
    <dbReference type="NCBI Taxonomy" id="10212"/>
    <lineage>
        <taxon>Eukaryota</taxon>
        <taxon>Metazoa</taxon>
        <taxon>Spiralia</taxon>
        <taxon>Lophotrochozoa</taxon>
        <taxon>Bryozoa</taxon>
        <taxon>Gymnolaemata</taxon>
        <taxon>Cheilostomatida</taxon>
        <taxon>Flustrina</taxon>
        <taxon>Buguloidea</taxon>
        <taxon>Bugulidae</taxon>
        <taxon>Bugula</taxon>
    </lineage>
</organism>
<evidence type="ECO:0000256" key="1">
    <source>
        <dbReference type="ARBA" id="ARBA00004123"/>
    </source>
</evidence>
<evidence type="ECO:0000256" key="10">
    <source>
        <dbReference type="ARBA" id="ARBA00037538"/>
    </source>
</evidence>
<evidence type="ECO:0000313" key="15">
    <source>
        <dbReference type="EMBL" id="KAF6017909.1"/>
    </source>
</evidence>
<keyword evidence="9" id="KW-0539">Nucleus</keyword>
<dbReference type="GO" id="GO:0030041">
    <property type="term" value="P:actin filament polymerization"/>
    <property type="evidence" value="ECO:0007669"/>
    <property type="project" value="TreeGrafter"/>
</dbReference>
<dbReference type="CDD" id="cd22973">
    <property type="entry name" value="DD_CATIP"/>
    <property type="match status" value="1"/>
</dbReference>
<dbReference type="SUPFAM" id="SSF47391">
    <property type="entry name" value="Dimerization-anchoring domain of cAMP-dependent PK regulatory subunit"/>
    <property type="match status" value="1"/>
</dbReference>
<dbReference type="GO" id="GO:0005856">
    <property type="term" value="C:cytoskeleton"/>
    <property type="evidence" value="ECO:0007669"/>
    <property type="project" value="UniProtKB-SubCell"/>
</dbReference>
<evidence type="ECO:0000313" key="16">
    <source>
        <dbReference type="Proteomes" id="UP000593567"/>
    </source>
</evidence>
<keyword evidence="6" id="KW-0970">Cilium biogenesis/degradation</keyword>
<keyword evidence="4" id="KW-1003">Cell membrane</keyword>
<evidence type="ECO:0000256" key="11">
    <source>
        <dbReference type="ARBA" id="ARBA00037938"/>
    </source>
</evidence>
<evidence type="ECO:0000256" key="8">
    <source>
        <dbReference type="ARBA" id="ARBA00023212"/>
    </source>
</evidence>
<sequence>MAALSAQHPHTASSDISHLTTDAPLPINPVEYPKPSEEALQFIETVIPSDFENLLFSDELVTVSESGRELGEFVVTVTPVKRNQVDCFLVHANSQGTIDGVPCGTTITAFVSKSLDTLEQQHHEFVKLDNFALDKKTILTKEATEYQVNRVITQGEKTERSSHVYSLDSMKGFISEGSNLLLLRLLVKKGLPSGFQAISFDSDGNLCKSPYTSLASKSQTIGGEALLVTGIQREIESISDLPTTWHSHFDQFGHLTSRVQVGSPAIMRVTKIPEPIIEDEYTEKPTFSKQKLDWEEDVQLSSKYQDRKAELEDDHAMYVRHHPELNAILADFLQFLLLRKPEDTLNFAGEYFASFSSRAVDLGAYANSAAPTPFPMSRTNTIISINQKLNKKK</sequence>
<dbReference type="Proteomes" id="UP000593567">
    <property type="component" value="Unassembled WGS sequence"/>
</dbReference>
<dbReference type="Pfam" id="PF21772">
    <property type="entry name" value="CATIP_N"/>
    <property type="match status" value="1"/>
</dbReference>
<keyword evidence="8" id="KW-0206">Cytoskeleton</keyword>
<dbReference type="OrthoDB" id="6334211at2759"/>
<evidence type="ECO:0000256" key="5">
    <source>
        <dbReference type="ARBA" id="ARBA00022490"/>
    </source>
</evidence>
<feature type="compositionally biased region" description="Polar residues" evidence="13">
    <location>
        <begin position="8"/>
        <end position="20"/>
    </location>
</feature>
<comment type="subcellular location">
    <subcellularLocation>
        <location evidence="2">Cell membrane</location>
    </subcellularLocation>
    <subcellularLocation>
        <location evidence="3">Cytoplasm</location>
        <location evidence="3">Cytoskeleton</location>
    </subcellularLocation>
    <subcellularLocation>
        <location evidence="1">Nucleus</location>
    </subcellularLocation>
</comment>
<comment type="function">
    <text evidence="10">Plays a role in primary ciliogenesis by modulating actin polymerization.</text>
</comment>
<evidence type="ECO:0000256" key="13">
    <source>
        <dbReference type="SAM" id="MobiDB-lite"/>
    </source>
</evidence>
<comment type="caution">
    <text evidence="15">The sequence shown here is derived from an EMBL/GenBank/DDBJ whole genome shotgun (WGS) entry which is preliminary data.</text>
</comment>
<dbReference type="AlphaFoldDB" id="A0A7J7IVH7"/>
<proteinExistence type="inferred from homology"/>
<keyword evidence="16" id="KW-1185">Reference proteome</keyword>
<dbReference type="GO" id="GO:0044782">
    <property type="term" value="P:cilium organization"/>
    <property type="evidence" value="ECO:0007669"/>
    <property type="project" value="TreeGrafter"/>
</dbReference>